<reference evidence="1" key="1">
    <citation type="submission" date="2023-07" db="EMBL/GenBank/DDBJ databases">
        <title>Sorghum-associated microbial communities from plants grown in Nebraska, USA.</title>
        <authorList>
            <person name="Schachtman D."/>
        </authorList>
    </citation>
    <scope>NUCLEOTIDE SEQUENCE</scope>
    <source>
        <strain evidence="1">DS2114</strain>
    </source>
</reference>
<accession>A0AAE3Y3X0</accession>
<comment type="caution">
    <text evidence="1">The sequence shown here is derived from an EMBL/GenBank/DDBJ whole genome shotgun (WGS) entry which is preliminary data.</text>
</comment>
<dbReference type="EMBL" id="JAVDQZ010000017">
    <property type="protein sequence ID" value="MDR6430179.1"/>
    <property type="molecule type" value="Genomic_DNA"/>
</dbReference>
<proteinExistence type="predicted"/>
<name>A0AAE3Y3X0_VARPD</name>
<evidence type="ECO:0000313" key="1">
    <source>
        <dbReference type="EMBL" id="MDR6430179.1"/>
    </source>
</evidence>
<organism evidence="1 2">
    <name type="scientific">Variovorax paradoxus</name>
    <dbReference type="NCBI Taxonomy" id="34073"/>
    <lineage>
        <taxon>Bacteria</taxon>
        <taxon>Pseudomonadati</taxon>
        <taxon>Pseudomonadota</taxon>
        <taxon>Betaproteobacteria</taxon>
        <taxon>Burkholderiales</taxon>
        <taxon>Comamonadaceae</taxon>
        <taxon>Variovorax</taxon>
    </lineage>
</organism>
<evidence type="ECO:0000313" key="2">
    <source>
        <dbReference type="Proteomes" id="UP001184828"/>
    </source>
</evidence>
<gene>
    <name evidence="1" type="ORF">J2738_006374</name>
</gene>
<dbReference type="RefSeq" id="WP_374710881.1">
    <property type="nucleotide sequence ID" value="NZ_JAVDQZ010000017.1"/>
</dbReference>
<sequence length="112" mass="12383">MNPDRPFDKVVVGSDHEGAAFDEEQQADRFERRNRSLWQATVEVTGTSPTIVTRRITRVLGRWAEEALTAVGRPWVVQEGSGVEVLKASVLAGLAAGVSKKRRFGLWRTCGC</sequence>
<dbReference type="Proteomes" id="UP001184828">
    <property type="component" value="Unassembled WGS sequence"/>
</dbReference>
<dbReference type="AlphaFoldDB" id="A0AAE3Y3X0"/>
<protein>
    <submittedName>
        <fullName evidence="1">Uncharacterized protein</fullName>
    </submittedName>
</protein>